<keyword evidence="2" id="KW-1185">Reference proteome</keyword>
<gene>
    <name evidence="1" type="ORF">NM208_g12971</name>
</gene>
<evidence type="ECO:0000313" key="1">
    <source>
        <dbReference type="EMBL" id="KAJ3522176.1"/>
    </source>
</evidence>
<dbReference type="Proteomes" id="UP001148629">
    <property type="component" value="Unassembled WGS sequence"/>
</dbReference>
<reference evidence="1" key="1">
    <citation type="submission" date="2022-08" db="EMBL/GenBank/DDBJ databases">
        <title>Genome Sequence of Fusarium decemcellulare.</title>
        <authorList>
            <person name="Buettner E."/>
        </authorList>
    </citation>
    <scope>NUCLEOTIDE SEQUENCE</scope>
    <source>
        <strain evidence="1">Babe19</strain>
    </source>
</reference>
<proteinExistence type="predicted"/>
<sequence length="94" mass="9668">MTADNEKPTPVEGQLGDAAGTGPVQNAEKLHTENRDASQHTAAPTIPDGSHQHDASEEQPQPPAPPQGGLGVFFRCSASSLFAVDSMPCSTSSA</sequence>
<comment type="caution">
    <text evidence="1">The sequence shown here is derived from an EMBL/GenBank/DDBJ whole genome shotgun (WGS) entry which is preliminary data.</text>
</comment>
<name>A0ACC1RLL2_9HYPO</name>
<accession>A0ACC1RLL2</accession>
<organism evidence="1 2">
    <name type="scientific">Fusarium decemcellulare</name>
    <dbReference type="NCBI Taxonomy" id="57161"/>
    <lineage>
        <taxon>Eukaryota</taxon>
        <taxon>Fungi</taxon>
        <taxon>Dikarya</taxon>
        <taxon>Ascomycota</taxon>
        <taxon>Pezizomycotina</taxon>
        <taxon>Sordariomycetes</taxon>
        <taxon>Hypocreomycetidae</taxon>
        <taxon>Hypocreales</taxon>
        <taxon>Nectriaceae</taxon>
        <taxon>Fusarium</taxon>
        <taxon>Fusarium decemcellulare species complex</taxon>
    </lineage>
</organism>
<dbReference type="EMBL" id="JANRMS010002503">
    <property type="protein sequence ID" value="KAJ3522176.1"/>
    <property type="molecule type" value="Genomic_DNA"/>
</dbReference>
<protein>
    <submittedName>
        <fullName evidence="1">Uncharacterized protein</fullName>
    </submittedName>
</protein>
<evidence type="ECO:0000313" key="2">
    <source>
        <dbReference type="Proteomes" id="UP001148629"/>
    </source>
</evidence>